<gene>
    <name evidence="1" type="ORF">KFK09_026281</name>
</gene>
<reference evidence="1" key="1">
    <citation type="journal article" date="2022" name="Front. Genet.">
        <title>Chromosome-Scale Assembly of the Dendrobium nobile Genome Provides Insights Into the Molecular Mechanism of the Biosynthesis of the Medicinal Active Ingredient of Dendrobium.</title>
        <authorList>
            <person name="Xu Q."/>
            <person name="Niu S.-C."/>
            <person name="Li K.-L."/>
            <person name="Zheng P.-J."/>
            <person name="Zhang X.-J."/>
            <person name="Jia Y."/>
            <person name="Liu Y."/>
            <person name="Niu Y.-X."/>
            <person name="Yu L.-H."/>
            <person name="Chen D.-F."/>
            <person name="Zhang G.-Q."/>
        </authorList>
    </citation>
    <scope>NUCLEOTIDE SEQUENCE</scope>
    <source>
        <tissue evidence="1">Leaf</tissue>
    </source>
</reference>
<keyword evidence="2" id="KW-1185">Reference proteome</keyword>
<accession>A0A8T3A657</accession>
<evidence type="ECO:0000313" key="2">
    <source>
        <dbReference type="Proteomes" id="UP000829196"/>
    </source>
</evidence>
<protein>
    <submittedName>
        <fullName evidence="1">Uncharacterized protein</fullName>
    </submittedName>
</protein>
<name>A0A8T3A657_DENNO</name>
<dbReference type="EMBL" id="JAGYWB010000018">
    <property type="protein sequence ID" value="KAI0492016.1"/>
    <property type="molecule type" value="Genomic_DNA"/>
</dbReference>
<sequence>MWNQVLKTPVGRSMRTGMSLKQARNQCEGIEIDILVARPAAKQIISELDRLATRFSWPNPHHYAL</sequence>
<dbReference type="Proteomes" id="UP000829196">
    <property type="component" value="Unassembled WGS sequence"/>
</dbReference>
<proteinExistence type="predicted"/>
<organism evidence="1 2">
    <name type="scientific">Dendrobium nobile</name>
    <name type="common">Orchid</name>
    <dbReference type="NCBI Taxonomy" id="94219"/>
    <lineage>
        <taxon>Eukaryota</taxon>
        <taxon>Viridiplantae</taxon>
        <taxon>Streptophyta</taxon>
        <taxon>Embryophyta</taxon>
        <taxon>Tracheophyta</taxon>
        <taxon>Spermatophyta</taxon>
        <taxon>Magnoliopsida</taxon>
        <taxon>Liliopsida</taxon>
        <taxon>Asparagales</taxon>
        <taxon>Orchidaceae</taxon>
        <taxon>Epidendroideae</taxon>
        <taxon>Malaxideae</taxon>
        <taxon>Dendrobiinae</taxon>
        <taxon>Dendrobium</taxon>
    </lineage>
</organism>
<evidence type="ECO:0000313" key="1">
    <source>
        <dbReference type="EMBL" id="KAI0492016.1"/>
    </source>
</evidence>
<comment type="caution">
    <text evidence="1">The sequence shown here is derived from an EMBL/GenBank/DDBJ whole genome shotgun (WGS) entry which is preliminary data.</text>
</comment>
<dbReference type="AlphaFoldDB" id="A0A8T3A657"/>